<evidence type="ECO:0000256" key="2">
    <source>
        <dbReference type="SAM" id="Coils"/>
    </source>
</evidence>
<dbReference type="AlphaFoldDB" id="A0A2A7SER3"/>
<dbReference type="EMBL" id="PDDY01000001">
    <property type="protein sequence ID" value="PEH41775.1"/>
    <property type="molecule type" value="Genomic_DNA"/>
</dbReference>
<proteinExistence type="inferred from homology"/>
<comment type="caution">
    <text evidence="4">The sequence shown here is derived from an EMBL/GenBank/DDBJ whole genome shotgun (WGS) entry which is preliminary data.</text>
</comment>
<comment type="similarity">
    <text evidence="1">Belongs to the UPF0751 family.</text>
</comment>
<keyword evidence="2" id="KW-0175">Coiled coil</keyword>
<feature type="compositionally biased region" description="Low complexity" evidence="3">
    <location>
        <begin position="45"/>
        <end position="65"/>
    </location>
</feature>
<evidence type="ECO:0000313" key="5">
    <source>
        <dbReference type="Proteomes" id="UP000220629"/>
    </source>
</evidence>
<feature type="coiled-coil region" evidence="2">
    <location>
        <begin position="65"/>
        <end position="134"/>
    </location>
</feature>
<organism evidence="4 5">
    <name type="scientific">Burkholderia gladioli</name>
    <name type="common">Pseudomonas marginata</name>
    <name type="synonym">Phytomonas marginata</name>
    <dbReference type="NCBI Taxonomy" id="28095"/>
    <lineage>
        <taxon>Bacteria</taxon>
        <taxon>Pseudomonadati</taxon>
        <taxon>Pseudomonadota</taxon>
        <taxon>Betaproteobacteria</taxon>
        <taxon>Burkholderiales</taxon>
        <taxon>Burkholderiaceae</taxon>
        <taxon>Burkholderia</taxon>
    </lineage>
</organism>
<feature type="compositionally biased region" description="Low complexity" evidence="3">
    <location>
        <begin position="1"/>
        <end position="12"/>
    </location>
</feature>
<evidence type="ECO:0000256" key="1">
    <source>
        <dbReference type="ARBA" id="ARBA00007189"/>
    </source>
</evidence>
<dbReference type="Pfam" id="PF10087">
    <property type="entry name" value="DUF2325"/>
    <property type="match status" value="1"/>
</dbReference>
<feature type="region of interest" description="Disordered" evidence="3">
    <location>
        <begin position="1"/>
        <end position="65"/>
    </location>
</feature>
<accession>A0A2A7SER3</accession>
<evidence type="ECO:0000256" key="3">
    <source>
        <dbReference type="SAM" id="MobiDB-lite"/>
    </source>
</evidence>
<reference evidence="5" key="1">
    <citation type="submission" date="2017-09" db="EMBL/GenBank/DDBJ databases">
        <title>FDA dAtabase for Regulatory Grade micrObial Sequences (FDA-ARGOS): Supporting development and validation of Infectious Disease Dx tests.</title>
        <authorList>
            <person name="Minogue T."/>
            <person name="Wolcott M."/>
            <person name="Wasieloski L."/>
            <person name="Aguilar W."/>
            <person name="Moore D."/>
            <person name="Tallon L."/>
            <person name="Sadzewicz L."/>
            <person name="Ott S."/>
            <person name="Zhao X."/>
            <person name="Nagaraj S."/>
            <person name="Vavikolanu K."/>
            <person name="Aluvathingal J."/>
            <person name="Nadendla S."/>
            <person name="Sichtig H."/>
        </authorList>
    </citation>
    <scope>NUCLEOTIDE SEQUENCE [LARGE SCALE GENOMIC DNA]</scope>
    <source>
        <strain evidence="5">FDAARGOS_390</strain>
    </source>
</reference>
<dbReference type="InterPro" id="IPR016772">
    <property type="entry name" value="UCP020408"/>
</dbReference>
<gene>
    <name evidence="4" type="ORF">CRM94_06190</name>
</gene>
<dbReference type="Proteomes" id="UP000220629">
    <property type="component" value="Unassembled WGS sequence"/>
</dbReference>
<sequence length="264" mass="27453">MCSKAGRATRWPPRAPRRRLPMDTPPKLPPRRAARRVEPPPAMPPSRSSRMSPSPDRCSEAGDGAAAAQAELARLRRALAERDANAVLLAGRAAAAEQALEVEQARVRMLREQLDDALHVLNAAKREAALLEQAFAAVPGGVDLARPSLRAMRGRRIVHVGGREGSNAALARLVDAAGGSVAVHDGADTSAGSWMSRVAEADLVVVATDAVACEALAGIAAACAKQGVPLRRIKAANLAEVVDAIAGLARSAERAAAAIATRHG</sequence>
<protein>
    <submittedName>
        <fullName evidence="4">DUF2325 domain-containing protein</fullName>
    </submittedName>
</protein>
<evidence type="ECO:0000313" key="4">
    <source>
        <dbReference type="EMBL" id="PEH41775.1"/>
    </source>
</evidence>
<name>A0A2A7SER3_BURGA</name>